<evidence type="ECO:0000256" key="2">
    <source>
        <dbReference type="SAM" id="Phobius"/>
    </source>
</evidence>
<evidence type="ECO:0000256" key="1">
    <source>
        <dbReference type="SAM" id="MobiDB-lite"/>
    </source>
</evidence>
<feature type="compositionally biased region" description="Basic and acidic residues" evidence="1">
    <location>
        <begin position="56"/>
        <end position="73"/>
    </location>
</feature>
<feature type="transmembrane region" description="Helical" evidence="2">
    <location>
        <begin position="12"/>
        <end position="45"/>
    </location>
</feature>
<feature type="compositionally biased region" description="Basic and acidic residues" evidence="1">
    <location>
        <begin position="102"/>
        <end position="111"/>
    </location>
</feature>
<gene>
    <name evidence="3" type="ORF">AC579_2808</name>
</gene>
<organism evidence="3 4">
    <name type="scientific">Pseudocercospora musae</name>
    <dbReference type="NCBI Taxonomy" id="113226"/>
    <lineage>
        <taxon>Eukaryota</taxon>
        <taxon>Fungi</taxon>
        <taxon>Dikarya</taxon>
        <taxon>Ascomycota</taxon>
        <taxon>Pezizomycotina</taxon>
        <taxon>Dothideomycetes</taxon>
        <taxon>Dothideomycetidae</taxon>
        <taxon>Mycosphaerellales</taxon>
        <taxon>Mycosphaerellaceae</taxon>
        <taxon>Pseudocercospora</taxon>
    </lineage>
</organism>
<keyword evidence="2" id="KW-0812">Transmembrane</keyword>
<sequence length="402" mass="43447">MDDSQQTSLMLPFGICFGLLAGTIASLVFVIGLVVGGLSTAMYLVRFKSWLGTKAAPKEEKSKKSNKGIKDVTDPSPIPSPPPPTSGIEPDTTTFDPFRPWQKSDDLRDSDPCGEAKAFPDFYGTRRRSLGAYKDPFAGMGMPKAKPRKKQTDYAWEFPGDPEPNGDSVGPPKTPENETLDPFSNLGQGCGTLKSRGPLGYKPFPDLDRYPPLSGDIKPFPDVETYPPPLPAQPGADILHDPFANLKPPPPMPESFLPDPFAGIDLGKIGRKKSVTSSRPGHQECCCCCCRDKKEARHSKTADEDDDGSTISTKSSLTTEDRDLEMVEGATRKIKVLRDLGNLSGVDASTKEIVTPPSTVDAAEIVRSPESTVGGQKSDDRKKLINAAVQSLQALLQEVQGR</sequence>
<dbReference type="AlphaFoldDB" id="A0A139IKJ2"/>
<feature type="region of interest" description="Disordered" evidence="1">
    <location>
        <begin position="141"/>
        <end position="260"/>
    </location>
</feature>
<evidence type="ECO:0000313" key="4">
    <source>
        <dbReference type="Proteomes" id="UP000073492"/>
    </source>
</evidence>
<keyword evidence="2" id="KW-0472">Membrane</keyword>
<dbReference type="OrthoDB" id="10397204at2759"/>
<comment type="caution">
    <text evidence="3">The sequence shown here is derived from an EMBL/GenBank/DDBJ whole genome shotgun (WGS) entry which is preliminary data.</text>
</comment>
<feature type="region of interest" description="Disordered" evidence="1">
    <location>
        <begin position="297"/>
        <end position="320"/>
    </location>
</feature>
<reference evidence="3 4" key="1">
    <citation type="submission" date="2015-07" db="EMBL/GenBank/DDBJ databases">
        <title>Comparative genomics of the Sigatoka disease complex on banana suggests a link between parallel evolutionary changes in Pseudocercospora fijiensis and Pseudocercospora eumusae and increased virulence on the banana host.</title>
        <authorList>
            <person name="Chang T.-C."/>
            <person name="Salvucci A."/>
            <person name="Crous P.W."/>
            <person name="Stergiopoulos I."/>
        </authorList>
    </citation>
    <scope>NUCLEOTIDE SEQUENCE [LARGE SCALE GENOMIC DNA]</scope>
    <source>
        <strain evidence="3 4">CBS 116634</strain>
    </source>
</reference>
<accession>A0A139IKJ2</accession>
<feature type="compositionally biased region" description="Pro residues" evidence="1">
    <location>
        <begin position="76"/>
        <end position="85"/>
    </location>
</feature>
<keyword evidence="2" id="KW-1133">Transmembrane helix</keyword>
<proteinExistence type="predicted"/>
<dbReference type="Proteomes" id="UP000073492">
    <property type="component" value="Unassembled WGS sequence"/>
</dbReference>
<evidence type="ECO:0000313" key="3">
    <source>
        <dbReference type="EMBL" id="KXT15307.1"/>
    </source>
</evidence>
<protein>
    <submittedName>
        <fullName evidence="3">Uncharacterized protein</fullName>
    </submittedName>
</protein>
<feature type="region of interest" description="Disordered" evidence="1">
    <location>
        <begin position="56"/>
        <end position="114"/>
    </location>
</feature>
<keyword evidence="4" id="KW-1185">Reference proteome</keyword>
<name>A0A139IKJ2_9PEZI</name>
<feature type="compositionally biased region" description="Polar residues" evidence="1">
    <location>
        <begin position="309"/>
        <end position="318"/>
    </location>
</feature>
<dbReference type="EMBL" id="LFZO01000061">
    <property type="protein sequence ID" value="KXT15307.1"/>
    <property type="molecule type" value="Genomic_DNA"/>
</dbReference>